<dbReference type="EMBL" id="AANZ01000014">
    <property type="protein sequence ID" value="EAQ79439.1"/>
    <property type="molecule type" value="Genomic_DNA"/>
</dbReference>
<organism evidence="1 2">
    <name type="scientific">Blastopirellula marina DSM 3645</name>
    <dbReference type="NCBI Taxonomy" id="314230"/>
    <lineage>
        <taxon>Bacteria</taxon>
        <taxon>Pseudomonadati</taxon>
        <taxon>Planctomycetota</taxon>
        <taxon>Planctomycetia</taxon>
        <taxon>Pirellulales</taxon>
        <taxon>Pirellulaceae</taxon>
        <taxon>Blastopirellula</taxon>
    </lineage>
</organism>
<reference evidence="1 2" key="1">
    <citation type="submission" date="2006-02" db="EMBL/GenBank/DDBJ databases">
        <authorList>
            <person name="Amann R."/>
            <person name="Ferriera S."/>
            <person name="Johnson J."/>
            <person name="Kravitz S."/>
            <person name="Halpern A."/>
            <person name="Remington K."/>
            <person name="Beeson K."/>
            <person name="Tran B."/>
            <person name="Rogers Y.-H."/>
            <person name="Friedman R."/>
            <person name="Venter J.C."/>
        </authorList>
    </citation>
    <scope>NUCLEOTIDE SEQUENCE [LARGE SCALE GENOMIC DNA]</scope>
    <source>
        <strain evidence="1 2">DSM 3645</strain>
    </source>
</reference>
<sequence length="44" mass="4778">MTLMGSTYFQYLSLPLEGRQTGSTNSIDLYGTQKVASSRAGSIF</sequence>
<dbReference type="AlphaFoldDB" id="A3ZVU3"/>
<dbReference type="HOGENOM" id="CLU_3213100_0_0_0"/>
<dbReference type="Proteomes" id="UP000004358">
    <property type="component" value="Unassembled WGS sequence"/>
</dbReference>
<gene>
    <name evidence="1" type="ORF">DSM3645_03148</name>
</gene>
<comment type="caution">
    <text evidence="1">The sequence shown here is derived from an EMBL/GenBank/DDBJ whole genome shotgun (WGS) entry which is preliminary data.</text>
</comment>
<protein>
    <submittedName>
        <fullName evidence="1">Uncharacterized protein</fullName>
    </submittedName>
</protein>
<proteinExistence type="predicted"/>
<name>A3ZVU3_9BACT</name>
<evidence type="ECO:0000313" key="2">
    <source>
        <dbReference type="Proteomes" id="UP000004358"/>
    </source>
</evidence>
<evidence type="ECO:0000313" key="1">
    <source>
        <dbReference type="EMBL" id="EAQ79439.1"/>
    </source>
</evidence>
<accession>A3ZVU3</accession>